<proteinExistence type="inferred from homology"/>
<dbReference type="Pfam" id="PF01497">
    <property type="entry name" value="Peripla_BP_2"/>
    <property type="match status" value="1"/>
</dbReference>
<dbReference type="CDD" id="cd01140">
    <property type="entry name" value="FatB"/>
    <property type="match status" value="1"/>
</dbReference>
<keyword evidence="4" id="KW-0408">Iron</keyword>
<dbReference type="PANTHER" id="PTHR30532:SF28">
    <property type="entry name" value="PETROBACTIN-BINDING PROTEIN YCLQ"/>
    <property type="match status" value="1"/>
</dbReference>
<evidence type="ECO:0000256" key="1">
    <source>
        <dbReference type="ARBA" id="ARBA00004196"/>
    </source>
</evidence>
<keyword evidence="3" id="KW-0813">Transport</keyword>
<comment type="similarity">
    <text evidence="2">Belongs to the bacterial solute-binding protein 8 family.</text>
</comment>
<dbReference type="InterPro" id="IPR002491">
    <property type="entry name" value="ABC_transptr_periplasmic_BD"/>
</dbReference>
<protein>
    <submittedName>
        <fullName evidence="8">Periplasmic binding family protein</fullName>
    </submittedName>
</protein>
<dbReference type="InterPro" id="IPR051313">
    <property type="entry name" value="Bact_iron-sidero_bind"/>
</dbReference>
<dbReference type="EMBL" id="AEQZ01000039">
    <property type="protein sequence ID" value="EFV63261.1"/>
    <property type="molecule type" value="Genomic_DNA"/>
</dbReference>
<dbReference type="PATRIC" id="fig|909420.4.peg.1978"/>
<sequence>MLIHYRLSFILSKAVPVCPTGGFAPISPFWRHPMLRLTALTLCTVLALGACSPKDSDSAPQAKEQAVSAAQSEGASVTVKTARGDVQIPQNPERIAVYDLGMLDTLSKLGVKTGLSVDKNLLPYLDEYFKTTKPAGTLFEPDYEALNAYKPQLIIIGSRAAKAFDKLNAIAPTIEMTADTANLKESAKERIDALAQIFGKQAEADKLKAEIDASFEAAKTAAQGKGKGLVILVNGGKMSAFGPSSRLGGWLHKDIGVPAVDESIKEGSHGQPISFEYLKEKNPDWLFVLDRSAAIGEEGQAAKDVLDNPLVAETTAWKKGQVVYLVPETYLAAGGAQELLNASKQVADAFNAAK</sequence>
<keyword evidence="5" id="KW-0732">Signal</keyword>
<dbReference type="PANTHER" id="PTHR30532">
    <property type="entry name" value="IRON III DICITRATE-BINDING PERIPLASMIC PROTEIN"/>
    <property type="match status" value="1"/>
</dbReference>
<keyword evidence="4" id="KW-0406">Ion transport</keyword>
<gene>
    <name evidence="8" type="ORF">NMH_0181</name>
    <name evidence="7" type="ORF">NMH_1959</name>
</gene>
<dbReference type="PROSITE" id="PS50983">
    <property type="entry name" value="FE_B12_PBP"/>
    <property type="match status" value="1"/>
</dbReference>
<dbReference type="SUPFAM" id="SSF53807">
    <property type="entry name" value="Helical backbone' metal receptor"/>
    <property type="match status" value="1"/>
</dbReference>
<evidence type="ECO:0000313" key="8">
    <source>
        <dbReference type="EMBL" id="EFV64582.1"/>
    </source>
</evidence>
<dbReference type="GO" id="GO:0030288">
    <property type="term" value="C:outer membrane-bounded periplasmic space"/>
    <property type="evidence" value="ECO:0007669"/>
    <property type="project" value="TreeGrafter"/>
</dbReference>
<keyword evidence="4" id="KW-0410">Iron transport</keyword>
<evidence type="ECO:0000313" key="9">
    <source>
        <dbReference type="Proteomes" id="UP000032707"/>
    </source>
</evidence>
<dbReference type="Proteomes" id="UP000032707">
    <property type="component" value="Unassembled WGS sequence"/>
</dbReference>
<evidence type="ECO:0000256" key="5">
    <source>
        <dbReference type="ARBA" id="ARBA00022729"/>
    </source>
</evidence>
<evidence type="ECO:0000256" key="4">
    <source>
        <dbReference type="ARBA" id="ARBA00022496"/>
    </source>
</evidence>
<evidence type="ECO:0000259" key="6">
    <source>
        <dbReference type="PROSITE" id="PS50983"/>
    </source>
</evidence>
<name>E6MVH5_NEIMH</name>
<dbReference type="InterPro" id="IPR033870">
    <property type="entry name" value="FatB"/>
</dbReference>
<dbReference type="EMBL" id="AEQZ01000011">
    <property type="protein sequence ID" value="EFV64582.1"/>
    <property type="molecule type" value="Genomic_DNA"/>
</dbReference>
<organism evidence="8 9">
    <name type="scientific">Neisseria meningitidis serogroup B / serotype 15 (strain H44/76)</name>
    <dbReference type="NCBI Taxonomy" id="909420"/>
    <lineage>
        <taxon>Bacteria</taxon>
        <taxon>Pseudomonadati</taxon>
        <taxon>Pseudomonadota</taxon>
        <taxon>Betaproteobacteria</taxon>
        <taxon>Neisseriales</taxon>
        <taxon>Neisseriaceae</taxon>
        <taxon>Neisseria</taxon>
    </lineage>
</organism>
<comment type="caution">
    <text evidence="8">The sequence shown here is derived from an EMBL/GenBank/DDBJ whole genome shotgun (WGS) entry which is preliminary data.</text>
</comment>
<dbReference type="GO" id="GO:1901678">
    <property type="term" value="P:iron coordination entity transport"/>
    <property type="evidence" value="ECO:0007669"/>
    <property type="project" value="UniProtKB-ARBA"/>
</dbReference>
<accession>E6MVH5</accession>
<evidence type="ECO:0000256" key="2">
    <source>
        <dbReference type="ARBA" id="ARBA00008814"/>
    </source>
</evidence>
<dbReference type="Gene3D" id="3.40.50.1980">
    <property type="entry name" value="Nitrogenase molybdenum iron protein domain"/>
    <property type="match status" value="2"/>
</dbReference>
<feature type="domain" description="Fe/B12 periplasmic-binding" evidence="6">
    <location>
        <begin position="94"/>
        <end position="354"/>
    </location>
</feature>
<evidence type="ECO:0000313" key="7">
    <source>
        <dbReference type="EMBL" id="EFV63261.1"/>
    </source>
</evidence>
<reference evidence="8 9" key="1">
    <citation type="journal article" date="2011" name="J. Bacteriol.">
        <title>Genome sequence of Neisseria meningitidis serogroup B strain H44/76.</title>
        <authorList>
            <person name="Piet J.R."/>
            <person name="Huis In 't Veld R.A."/>
            <person name="van Schaik B.D."/>
            <person name="van Kampen A.H."/>
            <person name="Baas F."/>
            <person name="van de Beek D."/>
            <person name="Pannekoek Y."/>
            <person name="van der Ende A."/>
        </authorList>
    </citation>
    <scope>NUCLEOTIDE SEQUENCE [LARGE SCALE GENOMIC DNA]</scope>
    <source>
        <strain evidence="8 9">H44/76</strain>
    </source>
</reference>
<comment type="subcellular location">
    <subcellularLocation>
        <location evidence="1">Cell envelope</location>
    </subcellularLocation>
</comment>
<dbReference type="FunFam" id="3.40.50.1980:FF:000012">
    <property type="entry name" value="Iron ABC transporter substrate-binding protein"/>
    <property type="match status" value="1"/>
</dbReference>
<dbReference type="AlphaFoldDB" id="E6MVH5"/>
<evidence type="ECO:0000256" key="3">
    <source>
        <dbReference type="ARBA" id="ARBA00022448"/>
    </source>
</evidence>